<keyword evidence="3" id="KW-1185">Reference proteome</keyword>
<feature type="region of interest" description="Disordered" evidence="1">
    <location>
        <begin position="71"/>
        <end position="104"/>
    </location>
</feature>
<sequence>MTNADPSLFSTTAAATAVDLGFDEQLAKHRLESANNDDQGGVQAISEADFLARIASFERREQQEAQRARRMMRRWSETTTTTTTTDQVEFTQWQPPKNLDEDQPRTDTFEQWIPPASYDQWIPPPSPVESTFSDATDAEVDYFLDPSSDIDAEEDEWASNGITLPHLVYDPRLGYSLFDHEEHALDDDDGLPMDDDETLAVYPPFHDLYPMHSMAYTLDSQRPPANILAGDDELGTYIPYSLFAALHNVPCHP</sequence>
<dbReference type="HOGENOM" id="CLU_1098853_0_0_1"/>
<dbReference type="Proteomes" id="UP000007148">
    <property type="component" value="Unassembled WGS sequence"/>
</dbReference>
<name>G4T879_SERID</name>
<protein>
    <submittedName>
        <fullName evidence="2">Uncharacterized protein</fullName>
    </submittedName>
</protein>
<evidence type="ECO:0000256" key="1">
    <source>
        <dbReference type="SAM" id="MobiDB-lite"/>
    </source>
</evidence>
<evidence type="ECO:0000313" key="2">
    <source>
        <dbReference type="EMBL" id="CCA67542.1"/>
    </source>
</evidence>
<evidence type="ECO:0000313" key="3">
    <source>
        <dbReference type="Proteomes" id="UP000007148"/>
    </source>
</evidence>
<feature type="compositionally biased region" description="Polar residues" evidence="1">
    <location>
        <begin position="86"/>
        <end position="95"/>
    </location>
</feature>
<dbReference type="AlphaFoldDB" id="G4T879"/>
<reference evidence="2 3" key="1">
    <citation type="journal article" date="2011" name="PLoS Pathog.">
        <title>Endophytic Life Strategies Decoded by Genome and Transcriptome Analyses of the Mutualistic Root Symbiont Piriformospora indica.</title>
        <authorList>
            <person name="Zuccaro A."/>
            <person name="Lahrmann U."/>
            <person name="Guldener U."/>
            <person name="Langen G."/>
            <person name="Pfiffi S."/>
            <person name="Biedenkopf D."/>
            <person name="Wong P."/>
            <person name="Samans B."/>
            <person name="Grimm C."/>
            <person name="Basiewicz M."/>
            <person name="Murat C."/>
            <person name="Martin F."/>
            <person name="Kogel K.H."/>
        </authorList>
    </citation>
    <scope>NUCLEOTIDE SEQUENCE [LARGE SCALE GENOMIC DNA]</scope>
    <source>
        <strain evidence="2 3">DSM 11827</strain>
    </source>
</reference>
<proteinExistence type="predicted"/>
<dbReference type="EMBL" id="CAFZ01000015">
    <property type="protein sequence ID" value="CCA67542.1"/>
    <property type="molecule type" value="Genomic_DNA"/>
</dbReference>
<gene>
    <name evidence="2" type="ORF">PIIN_01371</name>
</gene>
<organism evidence="2 3">
    <name type="scientific">Serendipita indica (strain DSM 11827)</name>
    <name type="common">Root endophyte fungus</name>
    <name type="synonym">Piriformospora indica</name>
    <dbReference type="NCBI Taxonomy" id="1109443"/>
    <lineage>
        <taxon>Eukaryota</taxon>
        <taxon>Fungi</taxon>
        <taxon>Dikarya</taxon>
        <taxon>Basidiomycota</taxon>
        <taxon>Agaricomycotina</taxon>
        <taxon>Agaricomycetes</taxon>
        <taxon>Sebacinales</taxon>
        <taxon>Serendipitaceae</taxon>
        <taxon>Serendipita</taxon>
    </lineage>
</organism>
<dbReference type="InParanoid" id="G4T879"/>
<accession>G4T879</accession>
<comment type="caution">
    <text evidence="2">The sequence shown here is derived from an EMBL/GenBank/DDBJ whole genome shotgun (WGS) entry which is preliminary data.</text>
</comment>